<dbReference type="AlphaFoldDB" id="A0A183IXJ1"/>
<gene>
    <name evidence="1" type="ORF">SBAD_LOCUS8339</name>
</gene>
<dbReference type="WBParaSite" id="SBAD_0000864801-mRNA-1">
    <property type="protein sequence ID" value="SBAD_0000864801-mRNA-1"/>
    <property type="gene ID" value="SBAD_0000864801"/>
</dbReference>
<name>A0A183IXJ1_9BILA</name>
<organism evidence="3">
    <name type="scientific">Soboliphyme baturini</name>
    <dbReference type="NCBI Taxonomy" id="241478"/>
    <lineage>
        <taxon>Eukaryota</taxon>
        <taxon>Metazoa</taxon>
        <taxon>Ecdysozoa</taxon>
        <taxon>Nematoda</taxon>
        <taxon>Enoplea</taxon>
        <taxon>Dorylaimia</taxon>
        <taxon>Dioctophymatida</taxon>
        <taxon>Dioctophymatoidea</taxon>
        <taxon>Soboliphymatidae</taxon>
        <taxon>Soboliphyme</taxon>
    </lineage>
</organism>
<protein>
    <submittedName>
        <fullName evidence="3">BAR domain-containing protein</fullName>
    </submittedName>
</protein>
<reference evidence="1 2" key="2">
    <citation type="submission" date="2018-11" db="EMBL/GenBank/DDBJ databases">
        <authorList>
            <consortium name="Pathogen Informatics"/>
        </authorList>
    </citation>
    <scope>NUCLEOTIDE SEQUENCE [LARGE SCALE GENOMIC DNA]</scope>
</reference>
<proteinExistence type="predicted"/>
<keyword evidence="2" id="KW-1185">Reference proteome</keyword>
<dbReference type="Proteomes" id="UP000270296">
    <property type="component" value="Unassembled WGS sequence"/>
</dbReference>
<sequence>MAVKQAFVKWSDAFRAKLDKVAKPGKQLDVVSDQLQWLKDWSEELATGRKLLKQLEQCLPPDSGREYRNRFSVLEHEYHESLLAFDCCMVNWLELKSRFSEVDRSLLRLEGMVSAPGKSSPRINDVEVRQMGEDLQLLIDTYRDIVEMTGPLINECFTMRCRSTRMLLDTLVTKCNAAIDGRVVTTKSPVAEAVVVIGLPVTTTAATTGGQIGKAFSETSPLRNGTLSGLQCSDDKEKRRPTAVGTVSAAEVMHKPVPEVAAPPGLSGAKSSLLSVSPKQVVQRLVSVNLVKRAGTSSCASTQCLLPLIRRLSCTLVLRHVVERSLMTSITKREVNFDTHINRPYAAKGVAASATFVICDQNVEVDMVKPQEKSAIASGSVPSVEQAKTDSIPLTTDQKEVYARDDMSKARGLASLVKQQGILQAKVNFLSNEMQEKLLKYPTKSVCSSTATALPVSFDRSRHKDDKVKRQPVEQAGTLPPSLKEQMSILRYDETSEKLIETRAKQNSSAVSVCVSLSPRSTSSTEVVSLTALAPSLLVSKISVYTAVQEMTTLVTIDGTKSLSVSSSSEHVASISVPKHVPPVQTALSDVSVGCDLSKPYSGVSGTSCHMVAAPSEENVARVVSVVADDKLWKFGLYTFYQTLANKVHLLDLETQRQIASAAHRAVSSAVVESSELGEVPIATTAAVPQLAAELLHVENQYHLLRSLRCPKANTSDLLNQCKTDIPLTEVAGRTPAVRSTGHITNVDQVNGIEENVVKAEEMDSEQQGSRVNATTISPAGPLLNSSMTHVERVVSVPTANELL</sequence>
<evidence type="ECO:0000313" key="3">
    <source>
        <dbReference type="WBParaSite" id="SBAD_0000864801-mRNA-1"/>
    </source>
</evidence>
<reference evidence="3" key="1">
    <citation type="submission" date="2016-06" db="UniProtKB">
        <authorList>
            <consortium name="WormBaseParasite"/>
        </authorList>
    </citation>
    <scope>IDENTIFICATION</scope>
</reference>
<evidence type="ECO:0000313" key="2">
    <source>
        <dbReference type="Proteomes" id="UP000270296"/>
    </source>
</evidence>
<accession>A0A183IXJ1</accession>
<dbReference type="EMBL" id="UZAM01011496">
    <property type="protein sequence ID" value="VDP16599.1"/>
    <property type="molecule type" value="Genomic_DNA"/>
</dbReference>
<evidence type="ECO:0000313" key="1">
    <source>
        <dbReference type="EMBL" id="VDP16599.1"/>
    </source>
</evidence>